<comment type="caution">
    <text evidence="6">The sequence shown here is derived from an EMBL/GenBank/DDBJ whole genome shotgun (WGS) entry which is preliminary data.</text>
</comment>
<dbReference type="Pfam" id="PF01753">
    <property type="entry name" value="zf-MYND"/>
    <property type="match status" value="1"/>
</dbReference>
<evidence type="ECO:0000256" key="3">
    <source>
        <dbReference type="ARBA" id="ARBA00022833"/>
    </source>
</evidence>
<evidence type="ECO:0000256" key="1">
    <source>
        <dbReference type="ARBA" id="ARBA00022723"/>
    </source>
</evidence>
<evidence type="ECO:0000256" key="2">
    <source>
        <dbReference type="ARBA" id="ARBA00022771"/>
    </source>
</evidence>
<proteinExistence type="predicted"/>
<accession>A0A1M2VVJ6</accession>
<dbReference type="STRING" id="154538.A0A1M2VVJ6"/>
<dbReference type="SUPFAM" id="SSF144232">
    <property type="entry name" value="HIT/MYND zinc finger-like"/>
    <property type="match status" value="1"/>
</dbReference>
<dbReference type="OrthoDB" id="9922773at2759"/>
<keyword evidence="2 4" id="KW-0863">Zinc-finger</keyword>
<dbReference type="AlphaFoldDB" id="A0A1M2VVJ6"/>
<dbReference type="EMBL" id="MNAD01000604">
    <property type="protein sequence ID" value="OJT11621.1"/>
    <property type="molecule type" value="Genomic_DNA"/>
</dbReference>
<organism evidence="6 7">
    <name type="scientific">Trametes pubescens</name>
    <name type="common">White-rot fungus</name>
    <dbReference type="NCBI Taxonomy" id="154538"/>
    <lineage>
        <taxon>Eukaryota</taxon>
        <taxon>Fungi</taxon>
        <taxon>Dikarya</taxon>
        <taxon>Basidiomycota</taxon>
        <taxon>Agaricomycotina</taxon>
        <taxon>Agaricomycetes</taxon>
        <taxon>Polyporales</taxon>
        <taxon>Polyporaceae</taxon>
        <taxon>Trametes</taxon>
    </lineage>
</organism>
<dbReference type="PROSITE" id="PS50865">
    <property type="entry name" value="ZF_MYND_2"/>
    <property type="match status" value="1"/>
</dbReference>
<gene>
    <name evidence="6" type="ORF">TRAPUB_11849</name>
</gene>
<evidence type="ECO:0000313" key="7">
    <source>
        <dbReference type="Proteomes" id="UP000184267"/>
    </source>
</evidence>
<protein>
    <recommendedName>
        <fullName evidence="5">MYND-type domain-containing protein</fullName>
    </recommendedName>
</protein>
<reference evidence="6 7" key="1">
    <citation type="submission" date="2016-10" db="EMBL/GenBank/DDBJ databases">
        <title>Genome sequence of the basidiomycete white-rot fungus Trametes pubescens.</title>
        <authorList>
            <person name="Makela M.R."/>
            <person name="Granchi Z."/>
            <person name="Peng M."/>
            <person name="De Vries R.P."/>
            <person name="Grigoriev I."/>
            <person name="Riley R."/>
            <person name="Hilden K."/>
        </authorList>
    </citation>
    <scope>NUCLEOTIDE SEQUENCE [LARGE SCALE GENOMIC DNA]</scope>
    <source>
        <strain evidence="6 7">FBCC735</strain>
    </source>
</reference>
<evidence type="ECO:0000313" key="6">
    <source>
        <dbReference type="EMBL" id="OJT11621.1"/>
    </source>
</evidence>
<keyword evidence="1" id="KW-0479">Metal-binding</keyword>
<evidence type="ECO:0000259" key="5">
    <source>
        <dbReference type="PROSITE" id="PS50865"/>
    </source>
</evidence>
<feature type="domain" description="MYND-type" evidence="5">
    <location>
        <begin position="156"/>
        <end position="199"/>
    </location>
</feature>
<evidence type="ECO:0000256" key="4">
    <source>
        <dbReference type="PROSITE-ProRule" id="PRU00134"/>
    </source>
</evidence>
<name>A0A1M2VVJ6_TRAPU</name>
<dbReference type="InterPro" id="IPR002893">
    <property type="entry name" value="Znf_MYND"/>
</dbReference>
<keyword evidence="3" id="KW-0862">Zinc</keyword>
<dbReference type="Gene3D" id="6.10.140.2220">
    <property type="match status" value="1"/>
</dbReference>
<sequence>MAAVPLQEWERGDKTNVEIIGYGWRVLEYFHAEEKRVMVRLHLPADRDKDRIQLAVMLMLRDIKHSRKWLCEFCGAPARETHTFNFFYRVLDSDLPRLVVYCHFVCDMDKRHVREGLTATHHLMNTRFDGTLGPMPPFASFGKRPSGKVYPLAGSCAGCQHEDTAVDEGVLKRCARCKMTRVCGAACQRADWGRHKVACGMIYSVTFENWG</sequence>
<dbReference type="OMA" id="RETHTFN"/>
<dbReference type="Proteomes" id="UP000184267">
    <property type="component" value="Unassembled WGS sequence"/>
</dbReference>
<dbReference type="GO" id="GO:0008270">
    <property type="term" value="F:zinc ion binding"/>
    <property type="evidence" value="ECO:0007669"/>
    <property type="project" value="UniProtKB-KW"/>
</dbReference>
<keyword evidence="7" id="KW-1185">Reference proteome</keyword>